<protein>
    <submittedName>
        <fullName evidence="1">Uncharacterized protein</fullName>
    </submittedName>
</protein>
<proteinExistence type="predicted"/>
<gene>
    <name evidence="1" type="ORF">HPB48_021282</name>
</gene>
<dbReference type="AlphaFoldDB" id="A0A9J6FPX9"/>
<organism evidence="1 2">
    <name type="scientific">Haemaphysalis longicornis</name>
    <name type="common">Bush tick</name>
    <dbReference type="NCBI Taxonomy" id="44386"/>
    <lineage>
        <taxon>Eukaryota</taxon>
        <taxon>Metazoa</taxon>
        <taxon>Ecdysozoa</taxon>
        <taxon>Arthropoda</taxon>
        <taxon>Chelicerata</taxon>
        <taxon>Arachnida</taxon>
        <taxon>Acari</taxon>
        <taxon>Parasitiformes</taxon>
        <taxon>Ixodida</taxon>
        <taxon>Ixodoidea</taxon>
        <taxon>Ixodidae</taxon>
        <taxon>Haemaphysalinae</taxon>
        <taxon>Haemaphysalis</taxon>
    </lineage>
</organism>
<comment type="caution">
    <text evidence="1">The sequence shown here is derived from an EMBL/GenBank/DDBJ whole genome shotgun (WGS) entry which is preliminary data.</text>
</comment>
<dbReference type="EMBL" id="JABSTR010000003">
    <property type="protein sequence ID" value="KAH9364875.1"/>
    <property type="molecule type" value="Genomic_DNA"/>
</dbReference>
<dbReference type="VEuPathDB" id="VectorBase:HLOH_042217"/>
<evidence type="ECO:0000313" key="1">
    <source>
        <dbReference type="EMBL" id="KAH9364875.1"/>
    </source>
</evidence>
<dbReference type="Proteomes" id="UP000821853">
    <property type="component" value="Unassembled WGS sequence"/>
</dbReference>
<accession>A0A9J6FPX9</accession>
<keyword evidence="2" id="KW-1185">Reference proteome</keyword>
<name>A0A9J6FPX9_HAELO</name>
<evidence type="ECO:0000313" key="2">
    <source>
        <dbReference type="Proteomes" id="UP000821853"/>
    </source>
</evidence>
<sequence>MDAVCGFTKEVMLTSDHAAVTMYSLPFSKVSERDVEASKCFTGQLQCFPNCLNDDSIADFFWLFLNTGWTLCTR</sequence>
<reference evidence="1 2" key="1">
    <citation type="journal article" date="2020" name="Cell">
        <title>Large-Scale Comparative Analyses of Tick Genomes Elucidate Their Genetic Diversity and Vector Capacities.</title>
        <authorList>
            <consortium name="Tick Genome and Microbiome Consortium (TIGMIC)"/>
            <person name="Jia N."/>
            <person name="Wang J."/>
            <person name="Shi W."/>
            <person name="Du L."/>
            <person name="Sun Y."/>
            <person name="Zhan W."/>
            <person name="Jiang J.F."/>
            <person name="Wang Q."/>
            <person name="Zhang B."/>
            <person name="Ji P."/>
            <person name="Bell-Sakyi L."/>
            <person name="Cui X.M."/>
            <person name="Yuan T.T."/>
            <person name="Jiang B.G."/>
            <person name="Yang W.F."/>
            <person name="Lam T.T."/>
            <person name="Chang Q.C."/>
            <person name="Ding S.J."/>
            <person name="Wang X.J."/>
            <person name="Zhu J.G."/>
            <person name="Ruan X.D."/>
            <person name="Zhao L."/>
            <person name="Wei J.T."/>
            <person name="Ye R.Z."/>
            <person name="Que T.C."/>
            <person name="Du C.H."/>
            <person name="Zhou Y.H."/>
            <person name="Cheng J.X."/>
            <person name="Dai P.F."/>
            <person name="Guo W.B."/>
            <person name="Han X.H."/>
            <person name="Huang E.J."/>
            <person name="Li L.F."/>
            <person name="Wei W."/>
            <person name="Gao Y.C."/>
            <person name="Liu J.Z."/>
            <person name="Shao H.Z."/>
            <person name="Wang X."/>
            <person name="Wang C.C."/>
            <person name="Yang T.C."/>
            <person name="Huo Q.B."/>
            <person name="Li W."/>
            <person name="Chen H.Y."/>
            <person name="Chen S.E."/>
            <person name="Zhou L.G."/>
            <person name="Ni X.B."/>
            <person name="Tian J.H."/>
            <person name="Sheng Y."/>
            <person name="Liu T."/>
            <person name="Pan Y.S."/>
            <person name="Xia L.Y."/>
            <person name="Li J."/>
            <person name="Zhao F."/>
            <person name="Cao W.C."/>
        </authorList>
    </citation>
    <scope>NUCLEOTIDE SEQUENCE [LARGE SCALE GENOMIC DNA]</scope>
    <source>
        <strain evidence="1">HaeL-2018</strain>
    </source>
</reference>